<dbReference type="Proteomes" id="UP001217838">
    <property type="component" value="Unassembled WGS sequence"/>
</dbReference>
<dbReference type="InterPro" id="IPR017927">
    <property type="entry name" value="FAD-bd_FR_type"/>
</dbReference>
<keyword evidence="3" id="KW-1185">Reference proteome</keyword>
<organism evidence="2 3">
    <name type="scientific">Nannocystis radixulma</name>
    <dbReference type="NCBI Taxonomy" id="2995305"/>
    <lineage>
        <taxon>Bacteria</taxon>
        <taxon>Pseudomonadati</taxon>
        <taxon>Myxococcota</taxon>
        <taxon>Polyangia</taxon>
        <taxon>Nannocystales</taxon>
        <taxon>Nannocystaceae</taxon>
        <taxon>Nannocystis</taxon>
    </lineage>
</organism>
<dbReference type="EMBL" id="JAQNDN010000019">
    <property type="protein sequence ID" value="MDC0672745.1"/>
    <property type="molecule type" value="Genomic_DNA"/>
</dbReference>
<comment type="caution">
    <text evidence="2">The sequence shown here is derived from an EMBL/GenBank/DDBJ whole genome shotgun (WGS) entry which is preliminary data.</text>
</comment>
<dbReference type="InterPro" id="IPR039374">
    <property type="entry name" value="SIP_fam"/>
</dbReference>
<accession>A0ABT5BGJ5</accession>
<reference evidence="2 3" key="1">
    <citation type="submission" date="2022-11" db="EMBL/GenBank/DDBJ databases">
        <title>Minimal conservation of predation-associated metabolite biosynthetic gene clusters underscores biosynthetic potential of Myxococcota including descriptions for ten novel species: Archangium lansinium sp. nov., Myxococcus landrumus sp. nov., Nannocystis bai.</title>
        <authorList>
            <person name="Ahearne A."/>
            <person name="Stevens C."/>
            <person name="Dowd S."/>
        </authorList>
    </citation>
    <scope>NUCLEOTIDE SEQUENCE [LARGE SCALE GENOMIC DNA]</scope>
    <source>
        <strain evidence="2 3">NCELM</strain>
    </source>
</reference>
<proteinExistence type="predicted"/>
<dbReference type="Gene3D" id="3.40.50.80">
    <property type="entry name" value="Nucleotide-binding domain of ferredoxin-NADP reductase (FNR) module"/>
    <property type="match status" value="1"/>
</dbReference>
<sequence>MASGKGILLGALGGLLLRDATVRAIRDVGSSFRGVELVGPGLRGVAFHPGDKLQVLLPSRDVRTFTPLRWDAEAGATELLVYHHAASPAGEWIRGLAVGDPCRFVGPQRSIRLPEAGPVVLFGDETSAAVARAFAAAANGRALACVFETSAEDDLRSALGAEVSRALLVPRRADEEHLPELVDRLQAELARQPGVSLVLTGRAQAIQKVRAELKARALPRPIATKAYWSLGKVGLD</sequence>
<feature type="domain" description="FAD-binding FR-type" evidence="1">
    <location>
        <begin position="15"/>
        <end position="114"/>
    </location>
</feature>
<dbReference type="SUPFAM" id="SSF63380">
    <property type="entry name" value="Riboflavin synthase domain-like"/>
    <property type="match status" value="1"/>
</dbReference>
<evidence type="ECO:0000313" key="3">
    <source>
        <dbReference type="Proteomes" id="UP001217838"/>
    </source>
</evidence>
<dbReference type="InterPro" id="IPR039261">
    <property type="entry name" value="FNR_nucleotide-bd"/>
</dbReference>
<dbReference type="InterPro" id="IPR017938">
    <property type="entry name" value="Riboflavin_synthase-like_b-brl"/>
</dbReference>
<gene>
    <name evidence="2" type="ORF">POL58_33645</name>
</gene>
<evidence type="ECO:0000259" key="1">
    <source>
        <dbReference type="PROSITE" id="PS51384"/>
    </source>
</evidence>
<name>A0ABT5BGJ5_9BACT</name>
<dbReference type="Gene3D" id="2.40.30.10">
    <property type="entry name" value="Translation factors"/>
    <property type="match status" value="1"/>
</dbReference>
<dbReference type="PANTHER" id="PTHR30157:SF0">
    <property type="entry name" value="NADPH-DEPENDENT FERRIC-CHELATE REDUCTASE"/>
    <property type="match status" value="1"/>
</dbReference>
<dbReference type="PROSITE" id="PS51384">
    <property type="entry name" value="FAD_FR"/>
    <property type="match status" value="1"/>
</dbReference>
<evidence type="ECO:0000313" key="2">
    <source>
        <dbReference type="EMBL" id="MDC0672745.1"/>
    </source>
</evidence>
<dbReference type="RefSeq" id="WP_272004759.1">
    <property type="nucleotide sequence ID" value="NZ_JAQNDN010000019.1"/>
</dbReference>
<dbReference type="PANTHER" id="PTHR30157">
    <property type="entry name" value="FERRIC REDUCTASE, NADPH-DEPENDENT"/>
    <property type="match status" value="1"/>
</dbReference>
<protein>
    <submittedName>
        <fullName evidence="2">Siderophore-interacting protein</fullName>
    </submittedName>
</protein>